<evidence type="ECO:0008006" key="7">
    <source>
        <dbReference type="Google" id="ProtNLM"/>
    </source>
</evidence>
<evidence type="ECO:0000256" key="1">
    <source>
        <dbReference type="ARBA" id="ARBA00008668"/>
    </source>
</evidence>
<comment type="caution">
    <text evidence="5">The sequence shown here is derived from an EMBL/GenBank/DDBJ whole genome shotgun (WGS) entry which is preliminary data.</text>
</comment>
<keyword evidence="3" id="KW-0443">Lipid metabolism</keyword>
<evidence type="ECO:0000256" key="4">
    <source>
        <dbReference type="SAM" id="SignalP"/>
    </source>
</evidence>
<dbReference type="Gene3D" id="3.40.50.1110">
    <property type="entry name" value="SGNH hydrolase"/>
    <property type="match status" value="2"/>
</dbReference>
<dbReference type="EMBL" id="JAXUIC010000011">
    <property type="protein sequence ID" value="KAK4562072.1"/>
    <property type="molecule type" value="Genomic_DNA"/>
</dbReference>
<evidence type="ECO:0000313" key="5">
    <source>
        <dbReference type="EMBL" id="KAK4562072.1"/>
    </source>
</evidence>
<dbReference type="InterPro" id="IPR051058">
    <property type="entry name" value="GDSL_Est/Lipase"/>
</dbReference>
<dbReference type="AlphaFoldDB" id="A0AAN7E2W9"/>
<evidence type="ECO:0000256" key="3">
    <source>
        <dbReference type="ARBA" id="ARBA00022963"/>
    </source>
</evidence>
<dbReference type="PANTHER" id="PTHR45648">
    <property type="entry name" value="GDSL LIPASE/ACYLHYDROLASE FAMILY PROTEIN (AFU_ORTHOLOGUE AFUA_4G14700)"/>
    <property type="match status" value="1"/>
</dbReference>
<comment type="similarity">
    <text evidence="1">Belongs to the 'GDSL' lipolytic enzyme family.</text>
</comment>
<evidence type="ECO:0000256" key="2">
    <source>
        <dbReference type="ARBA" id="ARBA00022801"/>
    </source>
</evidence>
<accession>A0AAN7E2W9</accession>
<keyword evidence="2" id="KW-0378">Hydrolase</keyword>
<name>A0AAN7E2W9_QUERU</name>
<dbReference type="PANTHER" id="PTHR45648:SF17">
    <property type="entry name" value="GDSL ESTERASE_LIPASE"/>
    <property type="match status" value="1"/>
</dbReference>
<proteinExistence type="inferred from homology"/>
<protein>
    <recommendedName>
        <fullName evidence="7">GDSL esterase/lipase</fullName>
    </recommendedName>
</protein>
<organism evidence="5 6">
    <name type="scientific">Quercus rubra</name>
    <name type="common">Northern red oak</name>
    <name type="synonym">Quercus borealis</name>
    <dbReference type="NCBI Taxonomy" id="3512"/>
    <lineage>
        <taxon>Eukaryota</taxon>
        <taxon>Viridiplantae</taxon>
        <taxon>Streptophyta</taxon>
        <taxon>Embryophyta</taxon>
        <taxon>Tracheophyta</taxon>
        <taxon>Spermatophyta</taxon>
        <taxon>Magnoliopsida</taxon>
        <taxon>eudicotyledons</taxon>
        <taxon>Gunneridae</taxon>
        <taxon>Pentapetalae</taxon>
        <taxon>rosids</taxon>
        <taxon>fabids</taxon>
        <taxon>Fagales</taxon>
        <taxon>Fagaceae</taxon>
        <taxon>Quercus</taxon>
    </lineage>
</organism>
<keyword evidence="6" id="KW-1185">Reference proteome</keyword>
<feature type="chain" id="PRO_5042991248" description="GDSL esterase/lipase" evidence="4">
    <location>
        <begin position="21"/>
        <end position="300"/>
    </location>
</feature>
<feature type="signal peptide" evidence="4">
    <location>
        <begin position="1"/>
        <end position="20"/>
    </location>
</feature>
<dbReference type="InterPro" id="IPR036514">
    <property type="entry name" value="SGNH_hydro_sf"/>
</dbReference>
<reference evidence="5 6" key="1">
    <citation type="journal article" date="2023" name="G3 (Bethesda)">
        <title>A haplotype-resolved chromosome-scale genome for Quercus rubra L. provides insights into the genetics of adaptive traits for red oak species.</title>
        <authorList>
            <person name="Kapoor B."/>
            <person name="Jenkins J."/>
            <person name="Schmutz J."/>
            <person name="Zhebentyayeva T."/>
            <person name="Kuelheim C."/>
            <person name="Coggeshall M."/>
            <person name="Heim C."/>
            <person name="Lasky J.R."/>
            <person name="Leites L."/>
            <person name="Islam-Faridi N."/>
            <person name="Romero-Severson J."/>
            <person name="DeLeo V.L."/>
            <person name="Lucas S.M."/>
            <person name="Lazic D."/>
            <person name="Gailing O."/>
            <person name="Carlson J."/>
            <person name="Staton M."/>
        </authorList>
    </citation>
    <scope>NUCLEOTIDE SEQUENCE [LARGE SCALE GENOMIC DNA]</scope>
    <source>
        <strain evidence="5">Pseudo-F2</strain>
    </source>
</reference>
<dbReference type="GO" id="GO:0016788">
    <property type="term" value="F:hydrolase activity, acting on ester bonds"/>
    <property type="evidence" value="ECO:0007669"/>
    <property type="project" value="InterPro"/>
</dbReference>
<keyword evidence="4" id="KW-0732">Signal</keyword>
<gene>
    <name evidence="5" type="ORF">RGQ29_004796</name>
</gene>
<keyword evidence="3" id="KW-0442">Lipid degradation</keyword>
<dbReference type="Proteomes" id="UP001324115">
    <property type="component" value="Unassembled WGS sequence"/>
</dbReference>
<dbReference type="InterPro" id="IPR001087">
    <property type="entry name" value="GDSL"/>
</dbReference>
<evidence type="ECO:0000313" key="6">
    <source>
        <dbReference type="Proteomes" id="UP001324115"/>
    </source>
</evidence>
<dbReference type="Pfam" id="PF00657">
    <property type="entry name" value="Lipase_GDSL"/>
    <property type="match status" value="1"/>
</dbReference>
<sequence>MAKRWPLLFLFLAAIDFNKADSALLAILILGDSTADIGTNNFLPGSKARANFPYISIDLPYADFFEKSTPFLSLVNSSSGLKKQSFKGKNFASTRAGIFDITGQSMLTFMKFGPKLSYGYNATEKFLSKSLFFISIGSNDIFGYYHSKSSLSKRKISLSHQLVLFHNQRTYNATRGCLEELNDHARAIHAMLDSLLCKLSSEFEGMEYPLGNVYEITYNDIENPLPFNFTEVKTAYCVVGKFNVESICDSKENLCMNHKDHLFWDFFHPTLAASELAANTLYHGPPRFAFPISFSQLTYD</sequence>
<dbReference type="GO" id="GO:0016042">
    <property type="term" value="P:lipid catabolic process"/>
    <property type="evidence" value="ECO:0007669"/>
    <property type="project" value="UniProtKB-KW"/>
</dbReference>